<evidence type="ECO:0000256" key="6">
    <source>
        <dbReference type="SAM" id="MobiDB-lite"/>
    </source>
</evidence>
<feature type="transmembrane region" description="Helical" evidence="7">
    <location>
        <begin position="37"/>
        <end position="55"/>
    </location>
</feature>
<accession>A0A8J3ASZ3</accession>
<evidence type="ECO:0000256" key="5">
    <source>
        <dbReference type="ARBA" id="ARBA00023136"/>
    </source>
</evidence>
<dbReference type="Proteomes" id="UP000642180">
    <property type="component" value="Unassembled WGS sequence"/>
</dbReference>
<feature type="transmembrane region" description="Helical" evidence="7">
    <location>
        <begin position="307"/>
        <end position="329"/>
    </location>
</feature>
<keyword evidence="5 7" id="KW-0472">Membrane</keyword>
<dbReference type="PANTHER" id="PTHR39087">
    <property type="entry name" value="UPF0104 MEMBRANE PROTEIN MJ1595"/>
    <property type="match status" value="1"/>
</dbReference>
<evidence type="ECO:0000256" key="1">
    <source>
        <dbReference type="ARBA" id="ARBA00004651"/>
    </source>
</evidence>
<feature type="transmembrane region" description="Helical" evidence="7">
    <location>
        <begin position="266"/>
        <end position="295"/>
    </location>
</feature>
<comment type="subcellular location">
    <subcellularLocation>
        <location evidence="1">Cell membrane</location>
        <topology evidence="1">Multi-pass membrane protein</topology>
    </subcellularLocation>
</comment>
<sequence>MAQSSQATPHTGAERTVKKSAAHKAAHGWRQRAWWPWLMRFLKIAFFAIVTYLIVKHARTIEWGEVLNTLKERSLLALWPALVLALCSHSLYGCFDLLGRYLMKHSLRVWQVVSVTMISYAFNLNFGSLVGGVAFRYRLYSRLGLDASTITRVVATSMATNWLGYMLVAGLLFWFRPLSLPPSWAMDTAELHLLGLPLVGVVCLYLVLCALRGGKTLSFRGHEMTFPSLPFGLLQIVMSTANWMIMGVVIYVLLEQKIAYVDVLSVLLIAAIAGVITHVPAGLGVIEAVFVALLSHRMPSSELLAGLLLYRTFYYFIPLGLATIAYLVMEVGAKRESAGQSTGGH</sequence>
<feature type="transmembrane region" description="Helical" evidence="7">
    <location>
        <begin position="231"/>
        <end position="254"/>
    </location>
</feature>
<keyword evidence="9" id="KW-1185">Reference proteome</keyword>
<protein>
    <submittedName>
        <fullName evidence="8">Membrane protein</fullName>
    </submittedName>
</protein>
<dbReference type="InterPro" id="IPR022791">
    <property type="entry name" value="L-PG_synthase/AglD"/>
</dbReference>
<reference evidence="9" key="1">
    <citation type="journal article" date="2019" name="Int. J. Syst. Evol. Microbiol.">
        <title>The Global Catalogue of Microorganisms (GCM) 10K type strain sequencing project: providing services to taxonomists for standard genome sequencing and annotation.</title>
        <authorList>
            <consortium name="The Broad Institute Genomics Platform"/>
            <consortium name="The Broad Institute Genome Sequencing Center for Infectious Disease"/>
            <person name="Wu L."/>
            <person name="Ma J."/>
        </authorList>
    </citation>
    <scope>NUCLEOTIDE SEQUENCE [LARGE SCALE GENOMIC DNA]</scope>
    <source>
        <strain evidence="9">CCM 2767</strain>
    </source>
</reference>
<gene>
    <name evidence="8" type="ORF">GCM10008066_25600</name>
</gene>
<keyword evidence="2" id="KW-1003">Cell membrane</keyword>
<keyword evidence="3 7" id="KW-0812">Transmembrane</keyword>
<feature type="region of interest" description="Disordered" evidence="6">
    <location>
        <begin position="1"/>
        <end position="22"/>
    </location>
</feature>
<evidence type="ECO:0000256" key="4">
    <source>
        <dbReference type="ARBA" id="ARBA00022989"/>
    </source>
</evidence>
<dbReference type="AlphaFoldDB" id="A0A8J3ASZ3"/>
<proteinExistence type="predicted"/>
<evidence type="ECO:0000256" key="2">
    <source>
        <dbReference type="ARBA" id="ARBA00022475"/>
    </source>
</evidence>
<comment type="caution">
    <text evidence="8">The sequence shown here is derived from an EMBL/GenBank/DDBJ whole genome shotgun (WGS) entry which is preliminary data.</text>
</comment>
<feature type="transmembrane region" description="Helical" evidence="7">
    <location>
        <begin position="149"/>
        <end position="174"/>
    </location>
</feature>
<dbReference type="EMBL" id="BMDI01000002">
    <property type="protein sequence ID" value="GGI20752.1"/>
    <property type="molecule type" value="Genomic_DNA"/>
</dbReference>
<feature type="transmembrane region" description="Helical" evidence="7">
    <location>
        <begin position="194"/>
        <end position="211"/>
    </location>
</feature>
<evidence type="ECO:0000313" key="8">
    <source>
        <dbReference type="EMBL" id="GGI20752.1"/>
    </source>
</evidence>
<feature type="transmembrane region" description="Helical" evidence="7">
    <location>
        <begin position="75"/>
        <end position="92"/>
    </location>
</feature>
<evidence type="ECO:0000256" key="3">
    <source>
        <dbReference type="ARBA" id="ARBA00022692"/>
    </source>
</evidence>
<keyword evidence="4 7" id="KW-1133">Transmembrane helix</keyword>
<dbReference type="GO" id="GO:0005886">
    <property type="term" value="C:plasma membrane"/>
    <property type="evidence" value="ECO:0007669"/>
    <property type="project" value="UniProtKB-SubCell"/>
</dbReference>
<dbReference type="Pfam" id="PF03706">
    <property type="entry name" value="LPG_synthase_TM"/>
    <property type="match status" value="1"/>
</dbReference>
<feature type="transmembrane region" description="Helical" evidence="7">
    <location>
        <begin position="112"/>
        <end position="137"/>
    </location>
</feature>
<dbReference type="PANTHER" id="PTHR39087:SF2">
    <property type="entry name" value="UPF0104 MEMBRANE PROTEIN MJ1595"/>
    <property type="match status" value="1"/>
</dbReference>
<evidence type="ECO:0000256" key="7">
    <source>
        <dbReference type="SAM" id="Phobius"/>
    </source>
</evidence>
<name>A0A8J3ASZ3_9BURK</name>
<organism evidence="8 9">
    <name type="scientific">Oxalicibacterium faecigallinarum</name>
    <dbReference type="NCBI Taxonomy" id="573741"/>
    <lineage>
        <taxon>Bacteria</taxon>
        <taxon>Pseudomonadati</taxon>
        <taxon>Pseudomonadota</taxon>
        <taxon>Betaproteobacteria</taxon>
        <taxon>Burkholderiales</taxon>
        <taxon>Oxalobacteraceae</taxon>
        <taxon>Oxalicibacterium</taxon>
    </lineage>
</organism>
<evidence type="ECO:0000313" key="9">
    <source>
        <dbReference type="Proteomes" id="UP000642180"/>
    </source>
</evidence>
<dbReference type="RefSeq" id="WP_188381721.1">
    <property type="nucleotide sequence ID" value="NZ_BMDI01000002.1"/>
</dbReference>